<evidence type="ECO:0000256" key="1">
    <source>
        <dbReference type="ARBA" id="ARBA00008812"/>
    </source>
</evidence>
<dbReference type="RefSeq" id="WP_163663222.1">
    <property type="nucleotide sequence ID" value="NZ_AP022565.1"/>
</dbReference>
<reference evidence="3 4" key="1">
    <citation type="journal article" date="2019" name="Emerg. Microbes Infect.">
        <title>Comprehensive subspecies identification of 175 nontuberculous mycobacteria species based on 7547 genomic profiles.</title>
        <authorList>
            <person name="Matsumoto Y."/>
            <person name="Kinjo T."/>
            <person name="Motooka D."/>
            <person name="Nabeya D."/>
            <person name="Jung N."/>
            <person name="Uechi K."/>
            <person name="Horii T."/>
            <person name="Iida T."/>
            <person name="Fujita J."/>
            <person name="Nakamura S."/>
        </authorList>
    </citation>
    <scope>NUCLEOTIDE SEQUENCE [LARGE SCALE GENOMIC DNA]</scope>
    <source>
        <strain evidence="3 4">JCM 12272</strain>
    </source>
</reference>
<dbReference type="PANTHER" id="PTHR34406">
    <property type="entry name" value="PROTEIN YCEI"/>
    <property type="match status" value="1"/>
</dbReference>
<dbReference type="Gene3D" id="2.40.128.110">
    <property type="entry name" value="Lipid/polyisoprenoid-binding, YceI-like"/>
    <property type="match status" value="1"/>
</dbReference>
<name>A0A6N4USQ9_9MYCO</name>
<dbReference type="InterPro" id="IPR036761">
    <property type="entry name" value="TTHA0802/YceI-like_sf"/>
</dbReference>
<dbReference type="AlphaFoldDB" id="A0A6N4USQ9"/>
<accession>A0A6N4USQ9</accession>
<sequence>MATLSDILTTHAGNWTLVPGRSRVSFQNKTLWGLSTVTGRFTEFTGEGTAADEVSGRVVIAAASVHTGIGKRDNHLRSADFFDIETHPDITVQVTGLGAADDGSARLTTVLTIRGVSKTVDLPVTLQVLDDGALQLSGRCEVQRGDFGVSGDLLGMVGPTTVLTGELVFTRG</sequence>
<gene>
    <name evidence="3" type="ORF">MALV_18220</name>
</gene>
<proteinExistence type="inferred from homology"/>
<organism evidence="3 4">
    <name type="scientific">Mycolicibacterium alvei</name>
    <dbReference type="NCBI Taxonomy" id="67081"/>
    <lineage>
        <taxon>Bacteria</taxon>
        <taxon>Bacillati</taxon>
        <taxon>Actinomycetota</taxon>
        <taxon>Actinomycetes</taxon>
        <taxon>Mycobacteriales</taxon>
        <taxon>Mycobacteriaceae</taxon>
        <taxon>Mycolicibacterium</taxon>
    </lineage>
</organism>
<dbReference type="SUPFAM" id="SSF101874">
    <property type="entry name" value="YceI-like"/>
    <property type="match status" value="1"/>
</dbReference>
<feature type="domain" description="Lipid/polyisoprenoid-binding YceI-like" evidence="2">
    <location>
        <begin position="14"/>
        <end position="170"/>
    </location>
</feature>
<dbReference type="EMBL" id="AP022565">
    <property type="protein sequence ID" value="BBX26697.1"/>
    <property type="molecule type" value="Genomic_DNA"/>
</dbReference>
<dbReference type="Proteomes" id="UP000466906">
    <property type="component" value="Chromosome"/>
</dbReference>
<dbReference type="InterPro" id="IPR007372">
    <property type="entry name" value="Lipid/polyisoprenoid-bd_YceI"/>
</dbReference>
<evidence type="ECO:0000259" key="2">
    <source>
        <dbReference type="SMART" id="SM00867"/>
    </source>
</evidence>
<dbReference type="KEGG" id="malv:MALV_18220"/>
<evidence type="ECO:0000313" key="4">
    <source>
        <dbReference type="Proteomes" id="UP000466906"/>
    </source>
</evidence>
<dbReference type="Pfam" id="PF04264">
    <property type="entry name" value="YceI"/>
    <property type="match status" value="1"/>
</dbReference>
<dbReference type="PANTHER" id="PTHR34406:SF1">
    <property type="entry name" value="PROTEIN YCEI"/>
    <property type="match status" value="1"/>
</dbReference>
<dbReference type="SMART" id="SM00867">
    <property type="entry name" value="YceI"/>
    <property type="match status" value="1"/>
</dbReference>
<evidence type="ECO:0000313" key="3">
    <source>
        <dbReference type="EMBL" id="BBX26697.1"/>
    </source>
</evidence>
<protein>
    <recommendedName>
        <fullName evidence="2">Lipid/polyisoprenoid-binding YceI-like domain-containing protein</fullName>
    </recommendedName>
</protein>
<comment type="similarity">
    <text evidence="1">Belongs to the UPF0312 family.</text>
</comment>
<keyword evidence="4" id="KW-1185">Reference proteome</keyword>